<dbReference type="AlphaFoldDB" id="X1ERH1"/>
<proteinExistence type="predicted"/>
<dbReference type="EMBL" id="BARU01003001">
    <property type="protein sequence ID" value="GAH19739.1"/>
    <property type="molecule type" value="Genomic_DNA"/>
</dbReference>
<sequence>MVTKELSEPAKKDKKDVRANFYLGNLHLDQKEWKKAIKHYLKAARHGEKRS</sequence>
<dbReference type="Gene3D" id="1.25.40.10">
    <property type="entry name" value="Tetratricopeptide repeat domain"/>
    <property type="match status" value="1"/>
</dbReference>
<protein>
    <submittedName>
        <fullName evidence="3">Uncharacterized protein</fullName>
    </submittedName>
</protein>
<keyword evidence="1" id="KW-0677">Repeat</keyword>
<evidence type="ECO:0000313" key="3">
    <source>
        <dbReference type="EMBL" id="GAH19739.1"/>
    </source>
</evidence>
<accession>X1ERH1</accession>
<comment type="caution">
    <text evidence="3">The sequence shown here is derived from an EMBL/GenBank/DDBJ whole genome shotgun (WGS) entry which is preliminary data.</text>
</comment>
<dbReference type="InterPro" id="IPR013105">
    <property type="entry name" value="TPR_2"/>
</dbReference>
<name>X1ERH1_9ZZZZ</name>
<dbReference type="SUPFAM" id="SSF81901">
    <property type="entry name" value="HCP-like"/>
    <property type="match status" value="1"/>
</dbReference>
<keyword evidence="2" id="KW-0802">TPR repeat</keyword>
<dbReference type="Pfam" id="PF07719">
    <property type="entry name" value="TPR_2"/>
    <property type="match status" value="1"/>
</dbReference>
<reference evidence="3" key="1">
    <citation type="journal article" date="2014" name="Front. Microbiol.">
        <title>High frequency of phylogenetically diverse reductive dehalogenase-homologous genes in deep subseafloor sedimentary metagenomes.</title>
        <authorList>
            <person name="Kawai M."/>
            <person name="Futagami T."/>
            <person name="Toyoda A."/>
            <person name="Takaki Y."/>
            <person name="Nishi S."/>
            <person name="Hori S."/>
            <person name="Arai W."/>
            <person name="Tsubouchi T."/>
            <person name="Morono Y."/>
            <person name="Uchiyama I."/>
            <person name="Ito T."/>
            <person name="Fujiyama A."/>
            <person name="Inagaki F."/>
            <person name="Takami H."/>
        </authorList>
    </citation>
    <scope>NUCLEOTIDE SEQUENCE</scope>
    <source>
        <strain evidence="3">Expedition CK06-06</strain>
    </source>
</reference>
<organism evidence="3">
    <name type="scientific">marine sediment metagenome</name>
    <dbReference type="NCBI Taxonomy" id="412755"/>
    <lineage>
        <taxon>unclassified sequences</taxon>
        <taxon>metagenomes</taxon>
        <taxon>ecological metagenomes</taxon>
    </lineage>
</organism>
<evidence type="ECO:0000256" key="1">
    <source>
        <dbReference type="ARBA" id="ARBA00022737"/>
    </source>
</evidence>
<dbReference type="InterPro" id="IPR011990">
    <property type="entry name" value="TPR-like_helical_dom_sf"/>
</dbReference>
<gene>
    <name evidence="3" type="ORF">S03H2_06737</name>
</gene>
<evidence type="ECO:0000256" key="2">
    <source>
        <dbReference type="ARBA" id="ARBA00022803"/>
    </source>
</evidence>